<keyword evidence="3" id="KW-1185">Reference proteome</keyword>
<dbReference type="EMBL" id="CP141881">
    <property type="protein sequence ID" value="WRT63775.1"/>
    <property type="molecule type" value="Genomic_DNA"/>
</dbReference>
<feature type="compositionally biased region" description="Polar residues" evidence="1">
    <location>
        <begin position="213"/>
        <end position="254"/>
    </location>
</feature>
<evidence type="ECO:0000313" key="3">
    <source>
        <dbReference type="Proteomes" id="UP001329825"/>
    </source>
</evidence>
<accession>A0ABZ1CPV4</accession>
<reference evidence="2 3" key="1">
    <citation type="submission" date="2024-01" db="EMBL/GenBank/DDBJ databases">
        <title>Comparative genomics of Cryptococcus and Kwoniella reveals pathogenesis evolution and contrasting modes of karyotype evolution via chromosome fusion or intercentromeric recombination.</title>
        <authorList>
            <person name="Coelho M.A."/>
            <person name="David-Palma M."/>
            <person name="Shea T."/>
            <person name="Bowers K."/>
            <person name="McGinley-Smith S."/>
            <person name="Mohammad A.W."/>
            <person name="Gnirke A."/>
            <person name="Yurkov A.M."/>
            <person name="Nowrousian M."/>
            <person name="Sun S."/>
            <person name="Cuomo C.A."/>
            <person name="Heitman J."/>
        </authorList>
    </citation>
    <scope>NUCLEOTIDE SEQUENCE [LARGE SCALE GENOMIC DNA]</scope>
    <source>
        <strain evidence="2">CBS 11374</strain>
    </source>
</reference>
<protein>
    <submittedName>
        <fullName evidence="2">Uncharacterized protein</fullName>
    </submittedName>
</protein>
<feature type="region of interest" description="Disordered" evidence="1">
    <location>
        <begin position="195"/>
        <end position="254"/>
    </location>
</feature>
<feature type="region of interest" description="Disordered" evidence="1">
    <location>
        <begin position="169"/>
        <end position="188"/>
    </location>
</feature>
<name>A0ABZ1CPV4_9TREE</name>
<sequence>MSSPSLEISESTDIWPGGEGYVFETKAERDEEIERCSEYNTIELKWSTADDFTQINEVIIAARTFLKKVDFPIEDLTIMQGKWQIMIRYIFSSCRQILRQRYQAWRNADIALDAIRRAQSAGVTFGDGFGWILHGKVVDQAQKTYIELDTYLDNNPSLSVIDLPKLESSEDEDEWKHEHEENLLPPVDQKGIVVEHLGDGSSSPTLGNALIGTGSNDPSDVPTRTSNQTNSSAIVSADPTSVISTPSSSNKSAE</sequence>
<dbReference type="RefSeq" id="XP_062788515.1">
    <property type="nucleotide sequence ID" value="XM_062932464.1"/>
</dbReference>
<organism evidence="2 3">
    <name type="scientific">Kwoniella shivajii</name>
    <dbReference type="NCBI Taxonomy" id="564305"/>
    <lineage>
        <taxon>Eukaryota</taxon>
        <taxon>Fungi</taxon>
        <taxon>Dikarya</taxon>
        <taxon>Basidiomycota</taxon>
        <taxon>Agaricomycotina</taxon>
        <taxon>Tremellomycetes</taxon>
        <taxon>Tremellales</taxon>
        <taxon>Cryptococcaceae</taxon>
        <taxon>Kwoniella</taxon>
    </lineage>
</organism>
<feature type="compositionally biased region" description="Basic and acidic residues" evidence="1">
    <location>
        <begin position="169"/>
        <end position="182"/>
    </location>
</feature>
<proteinExistence type="predicted"/>
<evidence type="ECO:0000256" key="1">
    <source>
        <dbReference type="SAM" id="MobiDB-lite"/>
    </source>
</evidence>
<evidence type="ECO:0000313" key="2">
    <source>
        <dbReference type="EMBL" id="WRT63775.1"/>
    </source>
</evidence>
<dbReference type="Proteomes" id="UP001329825">
    <property type="component" value="Chromosome 1"/>
</dbReference>
<gene>
    <name evidence="2" type="ORF">IL334_000700</name>
</gene>
<dbReference type="GeneID" id="87952831"/>